<dbReference type="eggNOG" id="COG0443">
    <property type="taxonomic scope" value="Bacteria"/>
</dbReference>
<evidence type="ECO:0000256" key="2">
    <source>
        <dbReference type="ARBA" id="ARBA00022840"/>
    </source>
</evidence>
<dbReference type="AlphaFoldDB" id="V6F033"/>
<dbReference type="PANTHER" id="PTHR19375">
    <property type="entry name" value="HEAT SHOCK PROTEIN 70KDA"/>
    <property type="match status" value="1"/>
</dbReference>
<dbReference type="CDD" id="cd10231">
    <property type="entry name" value="ASKHA_NBD_HSP70_YegD-like"/>
    <property type="match status" value="1"/>
</dbReference>
<dbReference type="InterPro" id="IPR042054">
    <property type="entry name" value="YegD-like"/>
</dbReference>
<dbReference type="Gene3D" id="3.90.640.10">
    <property type="entry name" value="Actin, Chain A, domain 4"/>
    <property type="match status" value="2"/>
</dbReference>
<dbReference type="GO" id="GO:0140662">
    <property type="term" value="F:ATP-dependent protein folding chaperone"/>
    <property type="evidence" value="ECO:0007669"/>
    <property type="project" value="InterPro"/>
</dbReference>
<keyword evidence="4" id="KW-1185">Reference proteome</keyword>
<dbReference type="HOGENOM" id="CLU_033976_2_0_5"/>
<dbReference type="InterPro" id="IPR043129">
    <property type="entry name" value="ATPase_NBD"/>
</dbReference>
<dbReference type="STRING" id="1430440.MGMSRv2__1594"/>
<dbReference type="Proteomes" id="UP000018922">
    <property type="component" value="Chromosome I"/>
</dbReference>
<sequence length="455" mass="49967">MLRTVAKAGTYSAPNFQEARQMFVGMDFGTSNSAVGIVDASGAARIVSHDNAGLSERATNDTLRSMIAFDRAHRDSDGWPLPLVGQAGIAAYLNSGDECRLLQSFKSHLTSRLFTSATIFNRPYSLERLIAIVVERLRLSAEGQRGAPLTQVVAGRPVRFVAEDGKDVDDYAVERLTEAFRQAGIAEIAFEFEPIAAAYYYERTLDHDETVLVADFGGGTSDFCLVRLGPGRAGMADPRDAIIGTGGVGIAGDTFDRRIVERGIAPFFGKNTTYHSNKKDLPVPDWIYGKFARWHHIGFLGTGSTLRMLRDIQRHASHPERIEDLLTLIEYNLGYHLYRSVEQAKVALSQGTETTFVFDHDPVRVERPITRAEFEDWISPELTEIETCVETLLTSTGTPAGKVDRVFMTGGSSLVPAVRAIFDRRFGAERVRAGGEFVSVASGLAYRAAELFGRG</sequence>
<accession>V6F033</accession>
<evidence type="ECO:0000313" key="3">
    <source>
        <dbReference type="EMBL" id="CDK98809.1"/>
    </source>
</evidence>
<dbReference type="Gene3D" id="3.30.420.40">
    <property type="match status" value="3"/>
</dbReference>
<dbReference type="InterPro" id="IPR013126">
    <property type="entry name" value="Hsp_70_fam"/>
</dbReference>
<gene>
    <name evidence="3" type="ordered locus">MGMSRv2__1594</name>
</gene>
<dbReference type="GO" id="GO:0005524">
    <property type="term" value="F:ATP binding"/>
    <property type="evidence" value="ECO:0007669"/>
    <property type="project" value="UniProtKB-KW"/>
</dbReference>
<keyword evidence="2" id="KW-0067">ATP-binding</keyword>
<dbReference type="Pfam" id="PF00012">
    <property type="entry name" value="HSP70"/>
    <property type="match status" value="2"/>
</dbReference>
<evidence type="ECO:0000313" key="4">
    <source>
        <dbReference type="Proteomes" id="UP000018922"/>
    </source>
</evidence>
<name>V6F033_MAGGM</name>
<proteinExistence type="predicted"/>
<protein>
    <submittedName>
        <fullName evidence="3">Chaperone,heat shock protein 70</fullName>
    </submittedName>
</protein>
<reference evidence="3 4" key="1">
    <citation type="journal article" date="2014" name="Genome Announc.">
        <title>Complete genome sequence of Magnetospirillum gryphiswaldense MSR-1.</title>
        <authorList>
            <person name="Wang X."/>
            <person name="Wang Q."/>
            <person name="Zhang W."/>
            <person name="Wang Y."/>
            <person name="Li L."/>
            <person name="Wen T."/>
            <person name="Zhang T."/>
            <person name="Zhang Y."/>
            <person name="Xu J."/>
            <person name="Hu J."/>
            <person name="Li S."/>
            <person name="Liu L."/>
            <person name="Liu J."/>
            <person name="Jiang W."/>
            <person name="Tian J."/>
            <person name="Li Y."/>
            <person name="Schuler D."/>
            <person name="Wang L."/>
            <person name="Li J."/>
        </authorList>
    </citation>
    <scope>NUCLEOTIDE SEQUENCE [LARGE SCALE GENOMIC DNA]</scope>
    <source>
        <strain evidence="4">DSM 6361 / JCM 21280 / NBRC 15271 / MSR-1</strain>
    </source>
</reference>
<dbReference type="SUPFAM" id="SSF53067">
    <property type="entry name" value="Actin-like ATPase domain"/>
    <property type="match status" value="2"/>
</dbReference>
<dbReference type="KEGG" id="mgy:MGMSRv2__1594"/>
<organism evidence="3 4">
    <name type="scientific">Magnetospirillum gryphiswaldense (strain DSM 6361 / JCM 21280 / NBRC 15271 / MSR-1)</name>
    <dbReference type="NCBI Taxonomy" id="431944"/>
    <lineage>
        <taxon>Bacteria</taxon>
        <taxon>Pseudomonadati</taxon>
        <taxon>Pseudomonadota</taxon>
        <taxon>Alphaproteobacteria</taxon>
        <taxon>Rhodospirillales</taxon>
        <taxon>Rhodospirillaceae</taxon>
        <taxon>Magnetospirillum</taxon>
    </lineage>
</organism>
<evidence type="ECO:0000256" key="1">
    <source>
        <dbReference type="ARBA" id="ARBA00022741"/>
    </source>
</evidence>
<dbReference type="EMBL" id="HG794546">
    <property type="protein sequence ID" value="CDK98809.1"/>
    <property type="molecule type" value="Genomic_DNA"/>
</dbReference>
<keyword evidence="1" id="KW-0547">Nucleotide-binding</keyword>